<gene>
    <name evidence="1" type="primary">fbpA</name>
    <name evidence="1" type="ORF">QYF49_23435</name>
</gene>
<dbReference type="RefSeq" id="WP_290402012.1">
    <property type="nucleotide sequence ID" value="NZ_JAUHLN010000008.1"/>
</dbReference>
<protein>
    <submittedName>
        <fullName evidence="1">Fur-regulated basic protein FbpA</fullName>
    </submittedName>
</protein>
<keyword evidence="2" id="KW-1185">Reference proteome</keyword>
<evidence type="ECO:0000313" key="2">
    <source>
        <dbReference type="Proteomes" id="UP001168694"/>
    </source>
</evidence>
<comment type="caution">
    <text evidence="1">The sequence shown here is derived from an EMBL/GenBank/DDBJ whole genome shotgun (WGS) entry which is preliminary data.</text>
</comment>
<accession>A0ABT8ED98</accession>
<dbReference type="EMBL" id="JAUHLN010000008">
    <property type="protein sequence ID" value="MDN4075901.1"/>
    <property type="molecule type" value="Genomic_DNA"/>
</dbReference>
<dbReference type="InterPro" id="IPR025072">
    <property type="entry name" value="Fur_reg_FbpA"/>
</dbReference>
<organism evidence="1 2">
    <name type="scientific">Fictibacillus terranigra</name>
    <dbReference type="NCBI Taxonomy" id="3058424"/>
    <lineage>
        <taxon>Bacteria</taxon>
        <taxon>Bacillati</taxon>
        <taxon>Bacillota</taxon>
        <taxon>Bacilli</taxon>
        <taxon>Bacillales</taxon>
        <taxon>Fictibacillaceae</taxon>
        <taxon>Fictibacillus</taxon>
    </lineage>
</organism>
<sequence length="49" mass="6055">MEVRRHVLILNLLQMGVWKTRDGRRLTTLRLDELEREYSKMLDKKEERV</sequence>
<dbReference type="Proteomes" id="UP001168694">
    <property type="component" value="Unassembled WGS sequence"/>
</dbReference>
<reference evidence="1" key="1">
    <citation type="submission" date="2023-06" db="EMBL/GenBank/DDBJ databases">
        <title>Draft Genome Sequences of Representative Paenibacillus Polymyxa, Bacillus cereus, Fictibacillus sp., and Brevibacillus agri Strains Isolated from Amazonian Dark Earth.</title>
        <authorList>
            <person name="Pellegrinetti T.A."/>
            <person name="Cunha I.C.M."/>
            <person name="Chaves M.G."/>
            <person name="Freitas A.S."/>
            <person name="Silva A.V.R."/>
            <person name="Tsai S.M."/>
            <person name="Mendes L.W."/>
        </authorList>
    </citation>
    <scope>NUCLEOTIDE SEQUENCE</scope>
    <source>
        <strain evidence="1">CENA-BCM004</strain>
    </source>
</reference>
<dbReference type="Pfam" id="PF13076">
    <property type="entry name" value="Fur_reg_FbpA"/>
    <property type="match status" value="1"/>
</dbReference>
<evidence type="ECO:0000313" key="1">
    <source>
        <dbReference type="EMBL" id="MDN4075901.1"/>
    </source>
</evidence>
<proteinExistence type="predicted"/>
<name>A0ABT8ED98_9BACL</name>